<name>A0A292QAP6_9PEZI</name>
<feature type="domain" description="HNH nuclease" evidence="1">
    <location>
        <begin position="4"/>
        <end position="65"/>
    </location>
</feature>
<proteinExistence type="predicted"/>
<organism evidence="2 3">
    <name type="scientific">Tuber aestivum</name>
    <name type="common">summer truffle</name>
    <dbReference type="NCBI Taxonomy" id="59557"/>
    <lineage>
        <taxon>Eukaryota</taxon>
        <taxon>Fungi</taxon>
        <taxon>Dikarya</taxon>
        <taxon>Ascomycota</taxon>
        <taxon>Pezizomycotina</taxon>
        <taxon>Pezizomycetes</taxon>
        <taxon>Pezizales</taxon>
        <taxon>Tuberaceae</taxon>
        <taxon>Tuber</taxon>
    </lineage>
</organism>
<evidence type="ECO:0000313" key="2">
    <source>
        <dbReference type="EMBL" id="CUS15900.1"/>
    </source>
</evidence>
<gene>
    <name evidence="2" type="ORF">GSTUAT00000177001</name>
</gene>
<keyword evidence="3" id="KW-1185">Reference proteome</keyword>
<feature type="non-terminal residue" evidence="2">
    <location>
        <position position="1"/>
    </location>
</feature>
<dbReference type="AlphaFoldDB" id="A0A292QAP6"/>
<accession>A0A292QAP6</accession>
<reference evidence="2" key="1">
    <citation type="submission" date="2015-10" db="EMBL/GenBank/DDBJ databases">
        <authorList>
            <person name="Regsiter A."/>
            <person name="william w."/>
        </authorList>
    </citation>
    <scope>NUCLEOTIDE SEQUENCE</scope>
    <source>
        <strain evidence="2">Montdore</strain>
    </source>
</reference>
<dbReference type="EMBL" id="LN890943">
    <property type="protein sequence ID" value="CUS15900.1"/>
    <property type="molecule type" value="Genomic_DNA"/>
</dbReference>
<dbReference type="Pfam" id="PF13391">
    <property type="entry name" value="HNH_2"/>
    <property type="match status" value="1"/>
</dbReference>
<dbReference type="InterPro" id="IPR003615">
    <property type="entry name" value="HNH_nuc"/>
</dbReference>
<dbReference type="Proteomes" id="UP001412239">
    <property type="component" value="Unassembled WGS sequence"/>
</dbReference>
<evidence type="ECO:0000259" key="1">
    <source>
        <dbReference type="Pfam" id="PF13391"/>
    </source>
</evidence>
<feature type="non-terminal residue" evidence="2">
    <location>
        <position position="151"/>
    </location>
</feature>
<sequence>NWNAFEAAHIFPLRHESHWVQFNYRRWITDMDDAVGASKINSTRNGFLLRREVHAMFSQDLISINPDDGYKVVVFTINFIGCDGRIVDPVCRNPADPYLISDNLLRWHFRQSVLANTRGTGELIFGHNFPPVTDTAGKVLAGMDSQARSEL</sequence>
<protein>
    <recommendedName>
        <fullName evidence="1">HNH nuclease domain-containing protein</fullName>
    </recommendedName>
</protein>
<evidence type="ECO:0000313" key="3">
    <source>
        <dbReference type="Proteomes" id="UP001412239"/>
    </source>
</evidence>